<dbReference type="Proteomes" id="UP000053477">
    <property type="component" value="Unassembled WGS sequence"/>
</dbReference>
<feature type="region of interest" description="Disordered" evidence="2">
    <location>
        <begin position="228"/>
        <end position="273"/>
    </location>
</feature>
<feature type="region of interest" description="Disordered" evidence="2">
    <location>
        <begin position="467"/>
        <end position="604"/>
    </location>
</feature>
<evidence type="ECO:0000259" key="3">
    <source>
        <dbReference type="PROSITE" id="PS50157"/>
    </source>
</evidence>
<dbReference type="AlphaFoldDB" id="A0A0H2R0I3"/>
<dbReference type="PROSITE" id="PS00028">
    <property type="entry name" value="ZINC_FINGER_C2H2_1"/>
    <property type="match status" value="2"/>
</dbReference>
<feature type="region of interest" description="Disordered" evidence="2">
    <location>
        <begin position="332"/>
        <end position="370"/>
    </location>
</feature>
<feature type="compositionally biased region" description="Basic and acidic residues" evidence="2">
    <location>
        <begin position="332"/>
        <end position="342"/>
    </location>
</feature>
<keyword evidence="5" id="KW-1185">Reference proteome</keyword>
<gene>
    <name evidence="4" type="ORF">SCHPADRAFT_947080</name>
</gene>
<name>A0A0H2R0I3_9AGAM</name>
<sequence length="615" mass="68858">MAENQPPRRAPSLPASYPSLRCLVPPCDQDFYDEEALFRHRTQEHPNYAIVKVGDWIVVVQKRGERPLFSCPVTRCNNFFQTASWVSAHTFSEHVNYQPLNPLLDLKSGLSQRLGLAERPCFETALSHEGEAPPRRRLVRDDPPIDRWLYSQSVPPPQPVVSISSDDEPPLAVSATVRGKRVHQRSSSLNDILPFLEPTDELQRRFPQEEEECVAVDVKASAELVEENIESASPQELQRQEGKDQRHLDRHASSASRDNTGAHTDQSESDGRTVEQLLELTYSSLPRSSPLEDDEEDKFLAVEGPKSEFDNAPPGNQSFLLGDLYEEFGSYGERRASERSDDASLNSSMHPLLDPQSVNLEEENRLSTESVLVPTEVDSSVDFDLGSRGDKSGSVLQYASMFEIPSNDAPSEVLVPTQLNEPTNPTTPSEDEVFLPVWPASFHGRYDESVDPTLPLELCESGLTQANNADITKTQSPLERKSERRGDSSQSPFASDQETDHSFYERRAEVASHENERGLSLKRKERDADVNVDDHNTKRPRHIEVGNARGARSPSSSLSRRSQDAFDGNLSDMQDQGDEFGLQSSAGFSMEDDKQDDWNSTGSEDFIDKVNEFLD</sequence>
<evidence type="ECO:0000256" key="1">
    <source>
        <dbReference type="PROSITE-ProRule" id="PRU00042"/>
    </source>
</evidence>
<accession>A0A0H2R0I3</accession>
<feature type="compositionally biased region" description="Polar residues" evidence="2">
    <location>
        <begin position="253"/>
        <end position="264"/>
    </location>
</feature>
<feature type="compositionally biased region" description="Basic and acidic residues" evidence="2">
    <location>
        <begin position="238"/>
        <end position="252"/>
    </location>
</feature>
<feature type="compositionally biased region" description="Basic and acidic residues" evidence="2">
    <location>
        <begin position="498"/>
        <end position="537"/>
    </location>
</feature>
<evidence type="ECO:0000256" key="2">
    <source>
        <dbReference type="SAM" id="MobiDB-lite"/>
    </source>
</evidence>
<reference evidence="4 5" key="1">
    <citation type="submission" date="2015-04" db="EMBL/GenBank/DDBJ databases">
        <title>Complete genome sequence of Schizopora paradoxa KUC8140, a cosmopolitan wood degrader in East Asia.</title>
        <authorList>
            <consortium name="DOE Joint Genome Institute"/>
            <person name="Min B."/>
            <person name="Park H."/>
            <person name="Jang Y."/>
            <person name="Kim J.-J."/>
            <person name="Kim K.H."/>
            <person name="Pangilinan J."/>
            <person name="Lipzen A."/>
            <person name="Riley R."/>
            <person name="Grigoriev I.V."/>
            <person name="Spatafora J.W."/>
            <person name="Choi I.-G."/>
        </authorList>
    </citation>
    <scope>NUCLEOTIDE SEQUENCE [LARGE SCALE GENOMIC DNA]</scope>
    <source>
        <strain evidence="4 5">KUC8140</strain>
    </source>
</reference>
<proteinExistence type="predicted"/>
<dbReference type="GO" id="GO:0008270">
    <property type="term" value="F:zinc ion binding"/>
    <property type="evidence" value="ECO:0007669"/>
    <property type="project" value="UniProtKB-KW"/>
</dbReference>
<protein>
    <recommendedName>
        <fullName evidence="3">C2H2-type domain-containing protein</fullName>
    </recommendedName>
</protein>
<evidence type="ECO:0000313" key="5">
    <source>
        <dbReference type="Proteomes" id="UP000053477"/>
    </source>
</evidence>
<dbReference type="InParanoid" id="A0A0H2R0I3"/>
<feature type="domain" description="C2H2-type" evidence="3">
    <location>
        <begin position="69"/>
        <end position="99"/>
    </location>
</feature>
<dbReference type="InterPro" id="IPR013087">
    <property type="entry name" value="Znf_C2H2_type"/>
</dbReference>
<feature type="compositionally biased region" description="Basic and acidic residues" evidence="2">
    <location>
        <begin position="478"/>
        <end position="487"/>
    </location>
</feature>
<keyword evidence="1" id="KW-0863">Zinc-finger</keyword>
<dbReference type="EMBL" id="KQ086339">
    <property type="protein sequence ID" value="KLO05239.1"/>
    <property type="molecule type" value="Genomic_DNA"/>
</dbReference>
<evidence type="ECO:0000313" key="4">
    <source>
        <dbReference type="EMBL" id="KLO05239.1"/>
    </source>
</evidence>
<keyword evidence="1" id="KW-0862">Zinc</keyword>
<keyword evidence="1" id="KW-0479">Metal-binding</keyword>
<dbReference type="PROSITE" id="PS50157">
    <property type="entry name" value="ZINC_FINGER_C2H2_2"/>
    <property type="match status" value="1"/>
</dbReference>
<feature type="compositionally biased region" description="Polar residues" evidence="2">
    <location>
        <begin position="467"/>
        <end position="477"/>
    </location>
</feature>
<organism evidence="4 5">
    <name type="scientific">Schizopora paradoxa</name>
    <dbReference type="NCBI Taxonomy" id="27342"/>
    <lineage>
        <taxon>Eukaryota</taxon>
        <taxon>Fungi</taxon>
        <taxon>Dikarya</taxon>
        <taxon>Basidiomycota</taxon>
        <taxon>Agaricomycotina</taxon>
        <taxon>Agaricomycetes</taxon>
        <taxon>Hymenochaetales</taxon>
        <taxon>Schizoporaceae</taxon>
        <taxon>Schizopora</taxon>
    </lineage>
</organism>